<feature type="compositionally biased region" description="Low complexity" evidence="1">
    <location>
        <begin position="335"/>
        <end position="427"/>
    </location>
</feature>
<feature type="domain" description="SEA" evidence="2">
    <location>
        <begin position="435"/>
        <end position="577"/>
    </location>
</feature>
<dbReference type="Proteomes" id="UP000283210">
    <property type="component" value="Chromosome 1"/>
</dbReference>
<dbReference type="AlphaFoldDB" id="A0A437DMN3"/>
<name>A0A437DMN3_ORYJA</name>
<dbReference type="InterPro" id="IPR000082">
    <property type="entry name" value="SEA_dom"/>
</dbReference>
<evidence type="ECO:0000259" key="2">
    <source>
        <dbReference type="PROSITE" id="PS50024"/>
    </source>
</evidence>
<dbReference type="OrthoDB" id="10070537at2759"/>
<gene>
    <name evidence="3" type="ORF">OJAV_G00006940</name>
</gene>
<feature type="region of interest" description="Disordered" evidence="1">
    <location>
        <begin position="189"/>
        <end position="210"/>
    </location>
</feature>
<dbReference type="InterPro" id="IPR036364">
    <property type="entry name" value="SEA_dom_sf"/>
</dbReference>
<organism evidence="3 4">
    <name type="scientific">Oryzias javanicus</name>
    <name type="common">Javanese ricefish</name>
    <name type="synonym">Aplocheilus javanicus</name>
    <dbReference type="NCBI Taxonomy" id="123683"/>
    <lineage>
        <taxon>Eukaryota</taxon>
        <taxon>Metazoa</taxon>
        <taxon>Chordata</taxon>
        <taxon>Craniata</taxon>
        <taxon>Vertebrata</taxon>
        <taxon>Euteleostomi</taxon>
        <taxon>Actinopterygii</taxon>
        <taxon>Neopterygii</taxon>
        <taxon>Teleostei</taxon>
        <taxon>Neoteleostei</taxon>
        <taxon>Acanthomorphata</taxon>
        <taxon>Ovalentaria</taxon>
        <taxon>Atherinomorphae</taxon>
        <taxon>Beloniformes</taxon>
        <taxon>Adrianichthyidae</taxon>
        <taxon>Oryziinae</taxon>
        <taxon>Oryzias</taxon>
    </lineage>
</organism>
<dbReference type="Pfam" id="PF01390">
    <property type="entry name" value="SEA"/>
    <property type="match status" value="4"/>
</dbReference>
<evidence type="ECO:0000256" key="1">
    <source>
        <dbReference type="SAM" id="MobiDB-lite"/>
    </source>
</evidence>
<proteinExistence type="predicted"/>
<feature type="domain" description="SEA" evidence="2">
    <location>
        <begin position="227"/>
        <end position="341"/>
    </location>
</feature>
<accession>A0A437DMN3</accession>
<evidence type="ECO:0000313" key="3">
    <source>
        <dbReference type="EMBL" id="RVE76125.1"/>
    </source>
</evidence>
<protein>
    <recommendedName>
        <fullName evidence="2">SEA domain-containing protein</fullName>
    </recommendedName>
</protein>
<dbReference type="Gene3D" id="3.30.70.960">
    <property type="entry name" value="SEA domain"/>
    <property type="match status" value="1"/>
</dbReference>
<evidence type="ECO:0000313" key="4">
    <source>
        <dbReference type="Proteomes" id="UP000283210"/>
    </source>
</evidence>
<feature type="domain" description="SEA" evidence="2">
    <location>
        <begin position="12"/>
        <end position="123"/>
    </location>
</feature>
<reference evidence="3 4" key="2">
    <citation type="submission" date="2019-01" db="EMBL/GenBank/DDBJ databases">
        <title>A chromosome length genome reference of the Java medaka (oryzias javanicus).</title>
        <authorList>
            <person name="Herpin A."/>
            <person name="Takehana Y."/>
            <person name="Naruse K."/>
            <person name="Ansai S."/>
            <person name="Kawaguchi M."/>
        </authorList>
    </citation>
    <scope>NUCLEOTIDE SEQUENCE [LARGE SCALE GENOMIC DNA]</scope>
    <source>
        <strain evidence="3">RS831</strain>
        <tissue evidence="3">Whole body</tissue>
    </source>
</reference>
<dbReference type="PROSITE" id="PS50024">
    <property type="entry name" value="SEA"/>
    <property type="match status" value="3"/>
</dbReference>
<feature type="region of interest" description="Disordered" evidence="1">
    <location>
        <begin position="335"/>
        <end position="436"/>
    </location>
</feature>
<sequence>MAPTTTTAAPQPDSTVVLVFKLEQEFDPDLENKNSNAFITLARGIEQALNTIFSNRFRSRFRRAIVRSFRRGSVVVDSELEFNNATSVPESTDVETTLVNAYNTSNFNYTLNTTSVVASRMQITTLSPTTSVYMTSTVNPTTPTVNITSPNVIPSTPAVTETSTSTITSTSVATNTPPTTVTNVTSTATIPASTNPTATPAEATTASSTATTLQTATTLVTDPPTSTEGTLTLSFRLARNFQADYAVKSSAAFQALALEVLTEVNRIGKRLNPSSFRRSIINSFTSGSVVVDTTLVYTNQTSVPDVTTANQQFQTELENSTLVVVNGSVVLESTVTPTTTSTPTTDSTFTPTSTSTSGPVTSSVPSTTVNEPSTTDTNRTTPVTTIPPVQPSTATSGAPVPTTTNPPTKPVTTQSTLATTTTVTTAPPTAPPTGNERALNVSFRLLDTFTSDLEDRTSPKFQKLADLVIIQVNIACRRIYGFLFLRSFVIAFRSGSVVTQMGLVFRDKRIYGFLFLRSFVIAFRSGSVVTQMGLVFIDNSSIPTLSNATTELNAELTSSKTGLNISDGSVNATTYNYSNTSSEKFKALALEVLTEINSIGKRLNPSSFKRSIINSFTSGSTVVNMTLVYTDKATVPDVTTTSRLFQTELEKSSLNIVNGSVVVESTTTSSSPPGPTMGTLTFFSLTMLAVAQMLISS</sequence>
<dbReference type="SUPFAM" id="SSF82671">
    <property type="entry name" value="SEA domain"/>
    <property type="match status" value="2"/>
</dbReference>
<dbReference type="EMBL" id="CM012437">
    <property type="protein sequence ID" value="RVE76125.1"/>
    <property type="molecule type" value="Genomic_DNA"/>
</dbReference>
<dbReference type="SMART" id="SM00200">
    <property type="entry name" value="SEA"/>
    <property type="match status" value="3"/>
</dbReference>
<keyword evidence="4" id="KW-1185">Reference proteome</keyword>
<reference evidence="3 4" key="1">
    <citation type="submission" date="2018-11" db="EMBL/GenBank/DDBJ databases">
        <authorList>
            <person name="Lopez-Roques C."/>
            <person name="Donnadieu C."/>
            <person name="Bouchez O."/>
            <person name="Klopp C."/>
            <person name="Cabau C."/>
            <person name="Zahm M."/>
        </authorList>
    </citation>
    <scope>NUCLEOTIDE SEQUENCE [LARGE SCALE GENOMIC DNA]</scope>
    <source>
        <strain evidence="3">RS831</strain>
        <tissue evidence="3">Whole body</tissue>
    </source>
</reference>